<evidence type="ECO:0000313" key="2">
    <source>
        <dbReference type="EMBL" id="KAF6094920.1"/>
    </source>
</evidence>
<evidence type="ECO:0000313" key="3">
    <source>
        <dbReference type="Proteomes" id="UP000664940"/>
    </source>
</evidence>
<sequence>MGLPRGLQGLGSGGIWKQLGDRGQNTAYTQTLACSSSQHAHPYSPVTKHLFPMGLGCTCHTSQLCDLAHCPVFSGSVSPTCPSFCKDVMSTSMCRRPEAHSGTYRTGEGPLKTAALVLTAVTGEVGPGRGLEDPYISLAEDAEQTGTAGSRTSTGREKTSV</sequence>
<protein>
    <submittedName>
        <fullName evidence="2">Uncharacterized protein</fullName>
    </submittedName>
</protein>
<evidence type="ECO:0000256" key="1">
    <source>
        <dbReference type="SAM" id="MobiDB-lite"/>
    </source>
</evidence>
<organism evidence="2 3">
    <name type="scientific">Phyllostomus discolor</name>
    <name type="common">pale spear-nosed bat</name>
    <dbReference type="NCBI Taxonomy" id="89673"/>
    <lineage>
        <taxon>Eukaryota</taxon>
        <taxon>Metazoa</taxon>
        <taxon>Chordata</taxon>
        <taxon>Craniata</taxon>
        <taxon>Vertebrata</taxon>
        <taxon>Euteleostomi</taxon>
        <taxon>Mammalia</taxon>
        <taxon>Eutheria</taxon>
        <taxon>Laurasiatheria</taxon>
        <taxon>Chiroptera</taxon>
        <taxon>Yangochiroptera</taxon>
        <taxon>Phyllostomidae</taxon>
        <taxon>Phyllostominae</taxon>
        <taxon>Phyllostomus</taxon>
    </lineage>
</organism>
<name>A0A833ZJ28_9CHIR</name>
<comment type="caution">
    <text evidence="2">The sequence shown here is derived from an EMBL/GenBank/DDBJ whole genome shotgun (WGS) entry which is preliminary data.</text>
</comment>
<dbReference type="AlphaFoldDB" id="A0A833ZJ28"/>
<gene>
    <name evidence="2" type="ORF">HJG60_011984</name>
</gene>
<proteinExistence type="predicted"/>
<dbReference type="EMBL" id="JABVXQ010000008">
    <property type="protein sequence ID" value="KAF6094920.1"/>
    <property type="molecule type" value="Genomic_DNA"/>
</dbReference>
<feature type="region of interest" description="Disordered" evidence="1">
    <location>
        <begin position="139"/>
        <end position="161"/>
    </location>
</feature>
<dbReference type="Proteomes" id="UP000664940">
    <property type="component" value="Unassembled WGS sequence"/>
</dbReference>
<accession>A0A833ZJ28</accession>
<reference evidence="2 3" key="1">
    <citation type="journal article" date="2020" name="Nature">
        <title>Six reference-quality genomes reveal evolution of bat adaptations.</title>
        <authorList>
            <person name="Jebb D."/>
            <person name="Huang Z."/>
            <person name="Pippel M."/>
            <person name="Hughes G.M."/>
            <person name="Lavrichenko K."/>
            <person name="Devanna P."/>
            <person name="Winkler S."/>
            <person name="Jermiin L.S."/>
            <person name="Skirmuntt E.C."/>
            <person name="Katzourakis A."/>
            <person name="Burkitt-Gray L."/>
            <person name="Ray D.A."/>
            <person name="Sullivan K.A.M."/>
            <person name="Roscito J.G."/>
            <person name="Kirilenko B.M."/>
            <person name="Davalos L.M."/>
            <person name="Corthals A.P."/>
            <person name="Power M.L."/>
            <person name="Jones G."/>
            <person name="Ransome R.D."/>
            <person name="Dechmann D.K.N."/>
            <person name="Locatelli A.G."/>
            <person name="Puechmaille S.J."/>
            <person name="Fedrigo O."/>
            <person name="Jarvis E.D."/>
            <person name="Hiller M."/>
            <person name="Vernes S.C."/>
            <person name="Myers E.W."/>
            <person name="Teeling E.C."/>
        </authorList>
    </citation>
    <scope>NUCLEOTIDE SEQUENCE [LARGE SCALE GENOMIC DNA]</scope>
    <source>
        <strain evidence="2">Bat1K_MPI-CBG_1</strain>
    </source>
</reference>